<dbReference type="Pfam" id="PF08245">
    <property type="entry name" value="Mur_ligase_M"/>
    <property type="match status" value="1"/>
</dbReference>
<comment type="caution">
    <text evidence="11">The sequence shown here is derived from an EMBL/GenBank/DDBJ whole genome shotgun (WGS) entry which is preliminary data.</text>
</comment>
<dbReference type="UniPathway" id="UPA00219"/>
<dbReference type="EMBL" id="JOPB01000007">
    <property type="protein sequence ID" value="OUI78435.1"/>
    <property type="molecule type" value="Genomic_DNA"/>
</dbReference>
<feature type="domain" description="Mur ligase central" evidence="10">
    <location>
        <begin position="119"/>
        <end position="296"/>
    </location>
</feature>
<keyword evidence="4 9" id="KW-0436">Ligase</keyword>
<comment type="function">
    <text evidence="9">Cell wall formation. Catalyzes the addition of glutamate to the nucleotide precursor UDP-N-acetylmuramoyl-L-alanine (UMA).</text>
</comment>
<dbReference type="InterPro" id="IPR036615">
    <property type="entry name" value="Mur_ligase_C_dom_sf"/>
</dbReference>
<dbReference type="Gene3D" id="3.90.190.20">
    <property type="entry name" value="Mur ligase, C-terminal domain"/>
    <property type="match status" value="1"/>
</dbReference>
<dbReference type="InterPro" id="IPR013221">
    <property type="entry name" value="Mur_ligase_cen"/>
</dbReference>
<evidence type="ECO:0000256" key="8">
    <source>
        <dbReference type="ARBA" id="ARBA00023306"/>
    </source>
</evidence>
<accession>A0A251ZUU2</accession>
<reference evidence="12" key="1">
    <citation type="submission" date="2014-06" db="EMBL/GenBank/DDBJ databases">
        <authorList>
            <person name="Winans N.J."/>
            <person name="Newell P.D."/>
            <person name="Douglas A.E."/>
        </authorList>
    </citation>
    <scope>NUCLEOTIDE SEQUENCE [LARGE SCALE GENOMIC DNA]</scope>
    <source>
        <strain evidence="12">DmL_052</strain>
    </source>
</reference>
<proteinExistence type="inferred from homology"/>
<keyword evidence="8 9" id="KW-0131">Cell cycle</keyword>
<feature type="binding site" evidence="9">
    <location>
        <begin position="121"/>
        <end position="127"/>
    </location>
    <ligand>
        <name>ATP</name>
        <dbReference type="ChEBI" id="CHEBI:30616"/>
    </ligand>
</feature>
<keyword evidence="3 9" id="KW-0963">Cytoplasm</keyword>
<protein>
    <recommendedName>
        <fullName evidence="9">UDP-N-acetylmuramoylalanine--D-glutamate ligase</fullName>
        <ecNumber evidence="9">6.3.2.9</ecNumber>
    </recommendedName>
    <alternativeName>
        <fullName evidence="9">D-glutamic acid-adding enzyme</fullName>
    </alternativeName>
    <alternativeName>
        <fullName evidence="9">UDP-N-acetylmuramoyl-L-alanyl-D-glutamate synthetase</fullName>
    </alternativeName>
</protein>
<dbReference type="Gene3D" id="3.40.1190.10">
    <property type="entry name" value="Mur-like, catalytic domain"/>
    <property type="match status" value="1"/>
</dbReference>
<comment type="similarity">
    <text evidence="9">Belongs to the MurCDEF family.</text>
</comment>
<dbReference type="EC" id="6.3.2.9" evidence="9"/>
<dbReference type="RefSeq" id="WP_008853088.1">
    <property type="nucleotide sequence ID" value="NZ_JOPB01000007.1"/>
</dbReference>
<keyword evidence="9" id="KW-0961">Cell wall biogenesis/degradation</keyword>
<comment type="pathway">
    <text evidence="2 9">Cell wall biogenesis; peptidoglycan biosynthesis.</text>
</comment>
<keyword evidence="9" id="KW-0133">Cell shape</keyword>
<dbReference type="PANTHER" id="PTHR43692:SF1">
    <property type="entry name" value="UDP-N-ACETYLMURAMOYLALANINE--D-GLUTAMATE LIGASE"/>
    <property type="match status" value="1"/>
</dbReference>
<evidence type="ECO:0000256" key="6">
    <source>
        <dbReference type="ARBA" id="ARBA00022741"/>
    </source>
</evidence>
<dbReference type="SUPFAM" id="SSF53623">
    <property type="entry name" value="MurD-like peptide ligases, catalytic domain"/>
    <property type="match status" value="1"/>
</dbReference>
<dbReference type="GO" id="GO:0071555">
    <property type="term" value="P:cell wall organization"/>
    <property type="evidence" value="ECO:0007669"/>
    <property type="project" value="UniProtKB-KW"/>
</dbReference>
<evidence type="ECO:0000256" key="9">
    <source>
        <dbReference type="HAMAP-Rule" id="MF_00639"/>
    </source>
</evidence>
<keyword evidence="5 9" id="KW-0132">Cell division</keyword>
<keyword evidence="12" id="KW-1185">Reference proteome</keyword>
<evidence type="ECO:0000256" key="7">
    <source>
        <dbReference type="ARBA" id="ARBA00022840"/>
    </source>
</evidence>
<dbReference type="NCBIfam" id="TIGR01087">
    <property type="entry name" value="murD"/>
    <property type="match status" value="1"/>
</dbReference>
<evidence type="ECO:0000256" key="1">
    <source>
        <dbReference type="ARBA" id="ARBA00004496"/>
    </source>
</evidence>
<evidence type="ECO:0000256" key="5">
    <source>
        <dbReference type="ARBA" id="ARBA00022618"/>
    </source>
</evidence>
<dbReference type="GO" id="GO:0008764">
    <property type="term" value="F:UDP-N-acetylmuramoylalanine-D-glutamate ligase activity"/>
    <property type="evidence" value="ECO:0007669"/>
    <property type="project" value="UniProtKB-UniRule"/>
</dbReference>
<dbReference type="SUPFAM" id="SSF51984">
    <property type="entry name" value="MurCD N-terminal domain"/>
    <property type="match status" value="1"/>
</dbReference>
<keyword evidence="6 9" id="KW-0547">Nucleotide-binding</keyword>
<name>A0A251ZUU2_9PROT</name>
<dbReference type="GO" id="GO:0004326">
    <property type="term" value="F:tetrahydrofolylpolyglutamate synthase activity"/>
    <property type="evidence" value="ECO:0007669"/>
    <property type="project" value="InterPro"/>
</dbReference>
<organism evidence="11 12">
    <name type="scientific">Commensalibacter intestini</name>
    <dbReference type="NCBI Taxonomy" id="479936"/>
    <lineage>
        <taxon>Bacteria</taxon>
        <taxon>Pseudomonadati</taxon>
        <taxon>Pseudomonadota</taxon>
        <taxon>Alphaproteobacteria</taxon>
        <taxon>Acetobacterales</taxon>
        <taxon>Acetobacteraceae</taxon>
    </lineage>
</organism>
<dbReference type="Gene3D" id="3.40.50.720">
    <property type="entry name" value="NAD(P)-binding Rossmann-like Domain"/>
    <property type="match status" value="1"/>
</dbReference>
<evidence type="ECO:0000313" key="11">
    <source>
        <dbReference type="EMBL" id="OUI78435.1"/>
    </source>
</evidence>
<dbReference type="HAMAP" id="MF_00639">
    <property type="entry name" value="MurD"/>
    <property type="match status" value="1"/>
</dbReference>
<dbReference type="GO" id="GO:0005737">
    <property type="term" value="C:cytoplasm"/>
    <property type="evidence" value="ECO:0007669"/>
    <property type="project" value="UniProtKB-SubCell"/>
</dbReference>
<keyword evidence="7 9" id="KW-0067">ATP-binding</keyword>
<dbReference type="SUPFAM" id="SSF53244">
    <property type="entry name" value="MurD-like peptide ligases, peptide-binding domain"/>
    <property type="match status" value="1"/>
</dbReference>
<evidence type="ECO:0000256" key="4">
    <source>
        <dbReference type="ARBA" id="ARBA00022598"/>
    </source>
</evidence>
<comment type="catalytic activity">
    <reaction evidence="9">
        <text>UDP-N-acetyl-alpha-D-muramoyl-L-alanine + D-glutamate + ATP = UDP-N-acetyl-alpha-D-muramoyl-L-alanyl-D-glutamate + ADP + phosphate + H(+)</text>
        <dbReference type="Rhea" id="RHEA:16429"/>
        <dbReference type="ChEBI" id="CHEBI:15378"/>
        <dbReference type="ChEBI" id="CHEBI:29986"/>
        <dbReference type="ChEBI" id="CHEBI:30616"/>
        <dbReference type="ChEBI" id="CHEBI:43474"/>
        <dbReference type="ChEBI" id="CHEBI:83898"/>
        <dbReference type="ChEBI" id="CHEBI:83900"/>
        <dbReference type="ChEBI" id="CHEBI:456216"/>
        <dbReference type="EC" id="6.3.2.9"/>
    </reaction>
</comment>
<dbReference type="GO" id="GO:0051301">
    <property type="term" value="P:cell division"/>
    <property type="evidence" value="ECO:0007669"/>
    <property type="project" value="UniProtKB-KW"/>
</dbReference>
<dbReference type="InterPro" id="IPR005762">
    <property type="entry name" value="MurD"/>
</dbReference>
<gene>
    <name evidence="9" type="primary">murD</name>
    <name evidence="11" type="ORF">HK18_10455</name>
</gene>
<dbReference type="InterPro" id="IPR018109">
    <property type="entry name" value="Folylpolyglutamate_synth_CS"/>
</dbReference>
<evidence type="ECO:0000259" key="10">
    <source>
        <dbReference type="Pfam" id="PF08245"/>
    </source>
</evidence>
<dbReference type="Proteomes" id="UP000194946">
    <property type="component" value="Unassembled WGS sequence"/>
</dbReference>
<dbReference type="PROSITE" id="PS01011">
    <property type="entry name" value="FOLYLPOLYGLU_SYNT_1"/>
    <property type="match status" value="1"/>
</dbReference>
<dbReference type="PANTHER" id="PTHR43692">
    <property type="entry name" value="UDP-N-ACETYLMURAMOYLALANINE--D-GLUTAMATE LIGASE"/>
    <property type="match status" value="1"/>
</dbReference>
<dbReference type="AlphaFoldDB" id="A0A251ZUU2"/>
<dbReference type="GO" id="GO:0005524">
    <property type="term" value="F:ATP binding"/>
    <property type="evidence" value="ECO:0007669"/>
    <property type="project" value="UniProtKB-UniRule"/>
</dbReference>
<evidence type="ECO:0000313" key="12">
    <source>
        <dbReference type="Proteomes" id="UP000194946"/>
    </source>
</evidence>
<evidence type="ECO:0000256" key="2">
    <source>
        <dbReference type="ARBA" id="ARBA00004752"/>
    </source>
</evidence>
<dbReference type="InterPro" id="IPR036565">
    <property type="entry name" value="Mur-like_cat_sf"/>
</dbReference>
<dbReference type="GO" id="GO:0009252">
    <property type="term" value="P:peptidoglycan biosynthetic process"/>
    <property type="evidence" value="ECO:0007669"/>
    <property type="project" value="UniProtKB-UniRule"/>
</dbReference>
<sequence>MNFSSTLFHTYRYAILGLGKNGIVAAERLLAMGATIQIWDDQEKKRNEVPNELIPFVAPFEDLHQFDALVMSPGIPHYLPKPHPVAQLAIEQNIQILSDAELLYRAVKASGSKARFVAITGTNGKSTTTVLLTHLLNEAGIPAMAGGNLGPAALALPLLDDQGVYILEMSSYMLERFVEFTADISCLLNMTPDHLERHGDMQGYITAKHHIFDRQSSNQLAVIGVEDPICANIAKELRSQQNVQVETIAGTNINADFWVNNRQLQDQHGIIADLTKAPLLPGDHNAQNAAAATAMALHLGLNKEQIQSGLTSYQGLAHRQRPVATLNNVTFINDSKATNADAASKALTCYDELVWIAGGMAKSNGIDDLAPYFPRMKFALLIGKDAPILEKTLKQYQVPYKIVHTLECAVPEAYKFAQQYHIQTILLSPACASFDQFSSFEERGNRFAELVMKLSSSLPLQSKN</sequence>
<evidence type="ECO:0000256" key="3">
    <source>
        <dbReference type="ARBA" id="ARBA00022490"/>
    </source>
</evidence>
<comment type="subcellular location">
    <subcellularLocation>
        <location evidence="1 9">Cytoplasm</location>
    </subcellularLocation>
</comment>
<dbReference type="GO" id="GO:0008360">
    <property type="term" value="P:regulation of cell shape"/>
    <property type="evidence" value="ECO:0007669"/>
    <property type="project" value="UniProtKB-KW"/>
</dbReference>
<keyword evidence="9" id="KW-0573">Peptidoglycan synthesis</keyword>